<gene>
    <name evidence="2" type="ORF">H8700_00825</name>
</gene>
<keyword evidence="1" id="KW-1133">Transmembrane helix</keyword>
<dbReference type="Pfam" id="PF06541">
    <property type="entry name" value="ABC_trans_CmpB"/>
    <property type="match status" value="1"/>
</dbReference>
<sequence length="329" mass="38782">MFLDHITVLGLPLYFVAFDFIIFCVAGWIYESTFVSVRTKKVVNRGFLIGPYLPLYGFGAVIVYILLRPFAKIPSLLYIMGMLVATFLEYMTSWLLEVCFHTRWWDYTKDPYNLNGRIALIPSMFWGILSLIMFDFLQPFATMLIEMVPKEVGIYIVSGILVLMAVDTVVTVIRTINFRQQLETLFGFKKEIEELLEDVQLQSVKDFLLETRKEFSEKMSLAAFEQKNEQLYSKLKALKRDPKENSVKLTTFEERFRIFWEKRNRLNDKNPFIGSRRILDAFPTMKFYPKGQKAVSVKDLMIHFKKKTEPIREKWNEIRANEETKENKK</sequence>
<evidence type="ECO:0000313" key="3">
    <source>
        <dbReference type="Proteomes" id="UP000637513"/>
    </source>
</evidence>
<dbReference type="EMBL" id="JACRSW010000001">
    <property type="protein sequence ID" value="MBC8556267.1"/>
    <property type="molecule type" value="Genomic_DNA"/>
</dbReference>
<reference evidence="2 3" key="1">
    <citation type="submission" date="2020-08" db="EMBL/GenBank/DDBJ databases">
        <title>Genome public.</title>
        <authorList>
            <person name="Liu C."/>
            <person name="Sun Q."/>
        </authorList>
    </citation>
    <scope>NUCLEOTIDE SEQUENCE [LARGE SCALE GENOMIC DNA]</scope>
    <source>
        <strain evidence="2 3">BX3</strain>
    </source>
</reference>
<evidence type="ECO:0000256" key="1">
    <source>
        <dbReference type="SAM" id="Phobius"/>
    </source>
</evidence>
<organism evidence="2 3">
    <name type="scientific">Jutongia hominis</name>
    <dbReference type="NCBI Taxonomy" id="2763664"/>
    <lineage>
        <taxon>Bacteria</taxon>
        <taxon>Bacillati</taxon>
        <taxon>Bacillota</taxon>
        <taxon>Clostridia</taxon>
        <taxon>Lachnospirales</taxon>
        <taxon>Lachnospiraceae</taxon>
        <taxon>Jutongia</taxon>
    </lineage>
</organism>
<feature type="transmembrane region" description="Helical" evidence="1">
    <location>
        <begin position="152"/>
        <end position="173"/>
    </location>
</feature>
<feature type="transmembrane region" description="Helical" evidence="1">
    <location>
        <begin position="6"/>
        <end position="30"/>
    </location>
</feature>
<accession>A0ABR7MSQ3</accession>
<keyword evidence="3" id="KW-1185">Reference proteome</keyword>
<dbReference type="InterPro" id="IPR010540">
    <property type="entry name" value="CmpB_TMEM229"/>
</dbReference>
<dbReference type="RefSeq" id="WP_249302274.1">
    <property type="nucleotide sequence ID" value="NZ_JACRSW010000001.1"/>
</dbReference>
<proteinExistence type="predicted"/>
<keyword evidence="1" id="KW-0472">Membrane</keyword>
<dbReference type="Proteomes" id="UP000637513">
    <property type="component" value="Unassembled WGS sequence"/>
</dbReference>
<feature type="transmembrane region" description="Helical" evidence="1">
    <location>
        <begin position="42"/>
        <end position="67"/>
    </location>
</feature>
<keyword evidence="1" id="KW-0812">Transmembrane</keyword>
<evidence type="ECO:0000313" key="2">
    <source>
        <dbReference type="EMBL" id="MBC8556267.1"/>
    </source>
</evidence>
<feature type="transmembrane region" description="Helical" evidence="1">
    <location>
        <begin position="73"/>
        <end position="96"/>
    </location>
</feature>
<protein>
    <submittedName>
        <fullName evidence="2">ABC transporter permease</fullName>
    </submittedName>
</protein>
<name>A0ABR7MSQ3_9FIRM</name>
<feature type="transmembrane region" description="Helical" evidence="1">
    <location>
        <begin position="117"/>
        <end position="140"/>
    </location>
</feature>
<comment type="caution">
    <text evidence="2">The sequence shown here is derived from an EMBL/GenBank/DDBJ whole genome shotgun (WGS) entry which is preliminary data.</text>
</comment>